<proteinExistence type="predicted"/>
<name>A0ABV8R4T7_9MICC</name>
<feature type="region of interest" description="Disordered" evidence="1">
    <location>
        <begin position="222"/>
        <end position="249"/>
    </location>
</feature>
<sequence length="249" mass="27152">MTHSDLLPDSVPGRPDVVWSVGHHVEPELAELWEASSRERQLPRPVVAEAVGTLADISQEEPAITSAVMSAVPAGAKAHGLEFRVKSPSSLARKIHDRVKLAARSEHPKTPAEVAAGMTDIVRYTIEARDHDALVPTAKASIRKLTSQGFEVVEAEHSYVDGSGYKGLHLLVRSPTGRTFELQFHSARSQQVKDDVHLVYEDARRLDPGDPGRPILEAKMKSMSNGLPQPPGIDSLRRLGGVPVQVRKK</sequence>
<reference evidence="3" key="1">
    <citation type="journal article" date="2019" name="Int. J. Syst. Evol. Microbiol.">
        <title>The Global Catalogue of Microorganisms (GCM) 10K type strain sequencing project: providing services to taxonomists for standard genome sequencing and annotation.</title>
        <authorList>
            <consortium name="The Broad Institute Genomics Platform"/>
            <consortium name="The Broad Institute Genome Sequencing Center for Infectious Disease"/>
            <person name="Wu L."/>
            <person name="Ma J."/>
        </authorList>
    </citation>
    <scope>NUCLEOTIDE SEQUENCE [LARGE SCALE GENOMIC DNA]</scope>
    <source>
        <strain evidence="3">CGMCC 1.10698</strain>
    </source>
</reference>
<gene>
    <name evidence="2" type="ORF">ACFOW9_16715</name>
</gene>
<dbReference type="EMBL" id="JBHSCQ010000024">
    <property type="protein sequence ID" value="MFC4267251.1"/>
    <property type="molecule type" value="Genomic_DNA"/>
</dbReference>
<dbReference type="InterPro" id="IPR043519">
    <property type="entry name" value="NT_sf"/>
</dbReference>
<dbReference type="SUPFAM" id="SSF81301">
    <property type="entry name" value="Nucleotidyltransferase"/>
    <property type="match status" value="1"/>
</dbReference>
<keyword evidence="3" id="KW-1185">Reference proteome</keyword>
<evidence type="ECO:0000256" key="1">
    <source>
        <dbReference type="SAM" id="MobiDB-lite"/>
    </source>
</evidence>
<accession>A0ABV8R4T7</accession>
<comment type="caution">
    <text evidence="2">The sequence shown here is derived from an EMBL/GenBank/DDBJ whole genome shotgun (WGS) entry which is preliminary data.</text>
</comment>
<dbReference type="Proteomes" id="UP001595773">
    <property type="component" value="Unassembled WGS sequence"/>
</dbReference>
<dbReference type="Gene3D" id="3.30.460.10">
    <property type="entry name" value="Beta Polymerase, domain 2"/>
    <property type="match status" value="1"/>
</dbReference>
<dbReference type="RefSeq" id="WP_230068249.1">
    <property type="nucleotide sequence ID" value="NZ_BAABLL010000017.1"/>
</dbReference>
<protein>
    <recommendedName>
        <fullName evidence="4">RelA/SpoT domain-containing protein</fullName>
    </recommendedName>
</protein>
<evidence type="ECO:0008006" key="4">
    <source>
        <dbReference type="Google" id="ProtNLM"/>
    </source>
</evidence>
<evidence type="ECO:0000313" key="3">
    <source>
        <dbReference type="Proteomes" id="UP001595773"/>
    </source>
</evidence>
<evidence type="ECO:0000313" key="2">
    <source>
        <dbReference type="EMBL" id="MFC4267251.1"/>
    </source>
</evidence>
<organism evidence="2 3">
    <name type="scientific">Arthrobacter cryoconiti</name>
    <dbReference type="NCBI Taxonomy" id="748907"/>
    <lineage>
        <taxon>Bacteria</taxon>
        <taxon>Bacillati</taxon>
        <taxon>Actinomycetota</taxon>
        <taxon>Actinomycetes</taxon>
        <taxon>Micrococcales</taxon>
        <taxon>Micrococcaceae</taxon>
        <taxon>Arthrobacter</taxon>
    </lineage>
</organism>